<comment type="caution">
    <text evidence="1">The sequence shown here is derived from an EMBL/GenBank/DDBJ whole genome shotgun (WGS) entry which is preliminary data.</text>
</comment>
<reference evidence="1" key="1">
    <citation type="submission" date="2021-08" db="EMBL/GenBank/DDBJ databases">
        <title>The first chromosome-level gecko genome reveals the dynamic sex chromosomes of Neotropical dwarf geckos (Sphaerodactylidae: Sphaerodactylus).</title>
        <authorList>
            <person name="Pinto B.J."/>
            <person name="Keating S.E."/>
            <person name="Gamble T."/>
        </authorList>
    </citation>
    <scope>NUCLEOTIDE SEQUENCE</scope>
    <source>
        <strain evidence="1">TG3544</strain>
    </source>
</reference>
<organism evidence="1 2">
    <name type="scientific">Sphaerodactylus townsendi</name>
    <dbReference type="NCBI Taxonomy" id="933632"/>
    <lineage>
        <taxon>Eukaryota</taxon>
        <taxon>Metazoa</taxon>
        <taxon>Chordata</taxon>
        <taxon>Craniata</taxon>
        <taxon>Vertebrata</taxon>
        <taxon>Euteleostomi</taxon>
        <taxon>Lepidosauria</taxon>
        <taxon>Squamata</taxon>
        <taxon>Bifurcata</taxon>
        <taxon>Gekkota</taxon>
        <taxon>Sphaerodactylidae</taxon>
        <taxon>Sphaerodactylus</taxon>
    </lineage>
</organism>
<protein>
    <submittedName>
        <fullName evidence="1">Uncharacterized protein</fullName>
    </submittedName>
</protein>
<dbReference type="EMBL" id="CM037624">
    <property type="protein sequence ID" value="KAH8011243.1"/>
    <property type="molecule type" value="Genomic_DNA"/>
</dbReference>
<sequence length="134" mass="15150">MRFLHFASSFKCMIQKEQDNGCNRSSAKIVSCCMGGWGGPTLSFLQKVPHTEKSHTLIRLTNLTAKLARVQVSHYKYLSDYLNSAAGCLPPSAWDSFRQLRRGRITSMRGTLLSHNLNRKIPVESCEHTKYLST</sequence>
<evidence type="ECO:0000313" key="2">
    <source>
        <dbReference type="Proteomes" id="UP000827872"/>
    </source>
</evidence>
<proteinExistence type="predicted"/>
<evidence type="ECO:0000313" key="1">
    <source>
        <dbReference type="EMBL" id="KAH8011243.1"/>
    </source>
</evidence>
<gene>
    <name evidence="1" type="ORF">K3G42_020727</name>
</gene>
<keyword evidence="2" id="KW-1185">Reference proteome</keyword>
<name>A0ACB8FWM8_9SAUR</name>
<accession>A0ACB8FWM8</accession>
<dbReference type="Proteomes" id="UP000827872">
    <property type="component" value="Linkage Group LG11"/>
</dbReference>